<protein>
    <recommendedName>
        <fullName evidence="5">Intraflagellar transport protein 74 homolog</fullName>
    </recommendedName>
</protein>
<reference evidence="3 4" key="1">
    <citation type="submission" date="2023-08" db="EMBL/GenBank/DDBJ databases">
        <title>A Necator americanus chromosomal reference genome.</title>
        <authorList>
            <person name="Ilik V."/>
            <person name="Petrzelkova K.J."/>
            <person name="Pardy F."/>
            <person name="Fuh T."/>
            <person name="Niatou-Singa F.S."/>
            <person name="Gouil Q."/>
            <person name="Baker L."/>
            <person name="Ritchie M.E."/>
            <person name="Jex A.R."/>
            <person name="Gazzola D."/>
            <person name="Li H."/>
            <person name="Toshio Fujiwara R."/>
            <person name="Zhan B."/>
            <person name="Aroian R.V."/>
            <person name="Pafco B."/>
            <person name="Schwarz E.M."/>
        </authorList>
    </citation>
    <scope>NUCLEOTIDE SEQUENCE [LARGE SCALE GENOMIC DNA]</scope>
    <source>
        <strain evidence="3 4">Aroian</strain>
        <tissue evidence="3">Whole animal</tissue>
    </source>
</reference>
<dbReference type="EMBL" id="JAVFWL010000004">
    <property type="protein sequence ID" value="KAK6751281.1"/>
    <property type="molecule type" value="Genomic_DNA"/>
</dbReference>
<organism evidence="3 4">
    <name type="scientific">Necator americanus</name>
    <name type="common">Human hookworm</name>
    <dbReference type="NCBI Taxonomy" id="51031"/>
    <lineage>
        <taxon>Eukaryota</taxon>
        <taxon>Metazoa</taxon>
        <taxon>Ecdysozoa</taxon>
        <taxon>Nematoda</taxon>
        <taxon>Chromadorea</taxon>
        <taxon>Rhabditida</taxon>
        <taxon>Rhabditina</taxon>
        <taxon>Rhabditomorpha</taxon>
        <taxon>Strongyloidea</taxon>
        <taxon>Ancylostomatidae</taxon>
        <taxon>Bunostominae</taxon>
        <taxon>Necator</taxon>
    </lineage>
</organism>
<evidence type="ECO:0000256" key="1">
    <source>
        <dbReference type="SAM" id="Coils"/>
    </source>
</evidence>
<name>A0ABR1DLF0_NECAM</name>
<feature type="coiled-coil region" evidence="1">
    <location>
        <begin position="140"/>
        <end position="441"/>
    </location>
</feature>
<evidence type="ECO:0008006" key="5">
    <source>
        <dbReference type="Google" id="ProtNLM"/>
    </source>
</evidence>
<gene>
    <name evidence="3" type="primary">Necator_chrIV.g16247</name>
    <name evidence="3" type="ORF">RB195_002951</name>
</gene>
<dbReference type="Proteomes" id="UP001303046">
    <property type="component" value="Unassembled WGS sequence"/>
</dbReference>
<feature type="compositionally biased region" description="Low complexity" evidence="2">
    <location>
        <begin position="15"/>
        <end position="27"/>
    </location>
</feature>
<evidence type="ECO:0000313" key="4">
    <source>
        <dbReference type="Proteomes" id="UP001303046"/>
    </source>
</evidence>
<feature type="coiled-coil region" evidence="1">
    <location>
        <begin position="487"/>
        <end position="602"/>
    </location>
</feature>
<keyword evidence="1" id="KW-0175">Coiled coil</keyword>
<evidence type="ECO:0000256" key="2">
    <source>
        <dbReference type="SAM" id="MobiDB-lite"/>
    </source>
</evidence>
<dbReference type="PANTHER" id="PTHR31432">
    <property type="entry name" value="INTRAFLAGELLAR TRANSPORT PROTEIN 74 HOMOLOG"/>
    <property type="match status" value="1"/>
</dbReference>
<accession>A0ABR1DLF0</accession>
<sequence>MSRPPSARPKTSTGRAASAARRAAAAAPPDQAVGNGSLPTGERPPSRISVSRAGVPVMPPPPSRSGIESRIGTPQHRLGSSQQRIGSAMADRPSTGMARPPTAINPTIRPITQQGLSGGRAVSRLGTGSTRQVHDKSYYMGLLKAKANQLTAEIARLEEVYQKGLRDRDELEAYEQRAKESAMELKEMQGKLIDLNMIIDNVHSNRDISDVEAETRRIKESADEIEATVQELFNERQAREREAEELMAEIEEQKRLNEAVMAGMDPSIRERYEECKEKNEKLKAQIEEMQQEIDKLDEEIDQLELELSNSPLRREAAQLRQALMELNAKKAALIAEKESQETPEQKKQKLIEEMRTNNEDIQRMEKQLEKLNEEINNAREELQELDSATSETLAKNSERYRDLLLKEKEYDEFLNGFDEQKEALTRELDGYAENIVQILRNISLNLAQTDKEPNIAEQDVEELLKGKETVEELQEIYMRLQQGMFLQEAMENRLNSEIETLEKKLAEMEEESKKFDDMDRLEEEAKEKAKKLEQRRAELEKEVPELEEHVQNQTKRLNELQEQLNSNPEYVAYKAQQKKLEMLREENARRRAEIEAREKETNYEPVKAEVRRLRKLYNDHLIAKLANK</sequence>
<feature type="region of interest" description="Disordered" evidence="2">
    <location>
        <begin position="1"/>
        <end position="129"/>
    </location>
</feature>
<comment type="caution">
    <text evidence="3">The sequence shown here is derived from an EMBL/GenBank/DDBJ whole genome shotgun (WGS) entry which is preliminary data.</text>
</comment>
<keyword evidence="4" id="KW-1185">Reference proteome</keyword>
<dbReference type="PANTHER" id="PTHR31432:SF0">
    <property type="entry name" value="INTRAFLAGELLAR TRANSPORT PROTEIN 74 HOMOLOG"/>
    <property type="match status" value="1"/>
</dbReference>
<proteinExistence type="predicted"/>
<evidence type="ECO:0000313" key="3">
    <source>
        <dbReference type="EMBL" id="KAK6751281.1"/>
    </source>
</evidence>
<dbReference type="InterPro" id="IPR029602">
    <property type="entry name" value="IFT74"/>
</dbReference>